<dbReference type="CDD" id="cd07033">
    <property type="entry name" value="TPP_PYR_DXS_TK_like"/>
    <property type="match status" value="1"/>
</dbReference>
<feature type="domain" description="Transketolase-like pyrimidine-binding" evidence="6">
    <location>
        <begin position="194"/>
        <end position="345"/>
    </location>
</feature>
<dbReference type="InterPro" id="IPR009014">
    <property type="entry name" value="Transketo_C/PFOR_II"/>
</dbReference>
<dbReference type="InterPro" id="IPR005475">
    <property type="entry name" value="Transketolase-like_Pyr-bd"/>
</dbReference>
<dbReference type="Proteomes" id="UP001208570">
    <property type="component" value="Unassembled WGS sequence"/>
</dbReference>
<evidence type="ECO:0000313" key="8">
    <source>
        <dbReference type="Proteomes" id="UP001208570"/>
    </source>
</evidence>
<dbReference type="Pfam" id="PF00456">
    <property type="entry name" value="Transketolase_N"/>
    <property type="match status" value="1"/>
</dbReference>
<comment type="cofactor">
    <cofactor evidence="3">
        <name>Mg(2+)</name>
        <dbReference type="ChEBI" id="CHEBI:18420"/>
    </cofactor>
</comment>
<dbReference type="GO" id="GO:0005737">
    <property type="term" value="C:cytoplasm"/>
    <property type="evidence" value="ECO:0007669"/>
    <property type="project" value="UniProtKB-ARBA"/>
</dbReference>
<proteinExistence type="inferred from homology"/>
<evidence type="ECO:0000256" key="5">
    <source>
        <dbReference type="ARBA" id="ARBA00007131"/>
    </source>
</evidence>
<comment type="cofactor">
    <cofactor evidence="4">
        <name>thiamine diphosphate</name>
        <dbReference type="ChEBI" id="CHEBI:58937"/>
    </cofactor>
</comment>
<dbReference type="EMBL" id="JAODUP010000793">
    <property type="protein sequence ID" value="KAK2144019.1"/>
    <property type="molecule type" value="Genomic_DNA"/>
</dbReference>
<name>A0AAD9J0E0_9ANNE</name>
<dbReference type="InterPro" id="IPR033248">
    <property type="entry name" value="Transketolase_C"/>
</dbReference>
<evidence type="ECO:0000259" key="6">
    <source>
        <dbReference type="SMART" id="SM00861"/>
    </source>
</evidence>
<dbReference type="InterPro" id="IPR051157">
    <property type="entry name" value="PDH/Transketolase"/>
</dbReference>
<dbReference type="SUPFAM" id="SSF52922">
    <property type="entry name" value="TK C-terminal domain-like"/>
    <property type="match status" value="1"/>
</dbReference>
<keyword evidence="8" id="KW-1185">Reference proteome</keyword>
<dbReference type="InterPro" id="IPR005474">
    <property type="entry name" value="Transketolase_N"/>
</dbReference>
<evidence type="ECO:0000256" key="2">
    <source>
        <dbReference type="ARBA" id="ARBA00001941"/>
    </source>
</evidence>
<dbReference type="SUPFAM" id="SSF52518">
    <property type="entry name" value="Thiamin diphosphate-binding fold (THDP-binding)"/>
    <property type="match status" value="2"/>
</dbReference>
<sequence length="493" mass="54285">MIGQLGVGHLGGSMSIVDILVLLYEKHLQIDPRNPKKRNRDRFILSKGHAGPALYSVLADKEFFPASWLSTLNKGGTNLPSHVDMNRTPGVDMTAGSLGQGLSAAIGILLGLRIDAVSSYVYTIISDGESNEGQVWEAAMAAAQFKLSKLIAFTDYNRMQIDGFQHEVMSIEDINAKWLAFGWYVQRVNGHDFFAMDQAIENARQELTRPSMIILDTIKGQGASLAEGVAEANMMGIAAGLSTVGKKPFVHTFAPFATRRCYDQFYVSVNYTKQEVKVTGFDPGVTAAFNGGTHMSFEDIALMRVIPKLLITEPADFTALQAILPMVTDHKGSTYMRLQRAEAKDIYDNSQDFELGKGIVHGDGSDLVIIASGPVCVLESLKAIELLRKDGIYVTVIDMFTIKPLDKDLIVQWARRTGAILTCENHQVHSGLGAGVAELVSQHYPVIVRRHGVHDEFGEVGTLDYLKERYELTAQNIAEYAKQTVKDKEQVKK</sequence>
<comment type="similarity">
    <text evidence="5">Belongs to the transketolase family.</text>
</comment>
<evidence type="ECO:0000256" key="4">
    <source>
        <dbReference type="ARBA" id="ARBA00001964"/>
    </source>
</evidence>
<accession>A0AAD9J0E0</accession>
<dbReference type="CDD" id="cd02012">
    <property type="entry name" value="TPP_TK"/>
    <property type="match status" value="1"/>
</dbReference>
<dbReference type="SMART" id="SM00861">
    <property type="entry name" value="Transket_pyr"/>
    <property type="match status" value="1"/>
</dbReference>
<evidence type="ECO:0000256" key="1">
    <source>
        <dbReference type="ARBA" id="ARBA00001936"/>
    </source>
</evidence>
<dbReference type="AlphaFoldDB" id="A0AAD9J0E0"/>
<reference evidence="7" key="1">
    <citation type="journal article" date="2023" name="Mol. Biol. Evol.">
        <title>Third-Generation Sequencing Reveals the Adaptive Role of the Epigenome in Three Deep-Sea Polychaetes.</title>
        <authorList>
            <person name="Perez M."/>
            <person name="Aroh O."/>
            <person name="Sun Y."/>
            <person name="Lan Y."/>
            <person name="Juniper S.K."/>
            <person name="Young C.R."/>
            <person name="Angers B."/>
            <person name="Qian P.Y."/>
        </authorList>
    </citation>
    <scope>NUCLEOTIDE SEQUENCE</scope>
    <source>
        <strain evidence="7">P08H-3</strain>
    </source>
</reference>
<dbReference type="PANTHER" id="PTHR43825:SF1">
    <property type="entry name" value="TRANSKETOLASE-LIKE PYRIMIDINE-BINDING DOMAIN-CONTAINING PROTEIN"/>
    <property type="match status" value="1"/>
</dbReference>
<protein>
    <recommendedName>
        <fullName evidence="6">Transketolase-like pyrimidine-binding domain-containing protein</fullName>
    </recommendedName>
</protein>
<evidence type="ECO:0000256" key="3">
    <source>
        <dbReference type="ARBA" id="ARBA00001946"/>
    </source>
</evidence>
<dbReference type="InterPro" id="IPR029061">
    <property type="entry name" value="THDP-binding"/>
</dbReference>
<dbReference type="Pfam" id="PF02780">
    <property type="entry name" value="Transketolase_C"/>
    <property type="match status" value="1"/>
</dbReference>
<dbReference type="Gene3D" id="3.40.50.920">
    <property type="match status" value="1"/>
</dbReference>
<comment type="cofactor">
    <cofactor evidence="2">
        <name>Co(2+)</name>
        <dbReference type="ChEBI" id="CHEBI:48828"/>
    </cofactor>
</comment>
<organism evidence="7 8">
    <name type="scientific">Paralvinella palmiformis</name>
    <dbReference type="NCBI Taxonomy" id="53620"/>
    <lineage>
        <taxon>Eukaryota</taxon>
        <taxon>Metazoa</taxon>
        <taxon>Spiralia</taxon>
        <taxon>Lophotrochozoa</taxon>
        <taxon>Annelida</taxon>
        <taxon>Polychaeta</taxon>
        <taxon>Sedentaria</taxon>
        <taxon>Canalipalpata</taxon>
        <taxon>Terebellida</taxon>
        <taxon>Terebelliformia</taxon>
        <taxon>Alvinellidae</taxon>
        <taxon>Paralvinella</taxon>
    </lineage>
</organism>
<dbReference type="PANTHER" id="PTHR43825">
    <property type="entry name" value="PYRUVATE DEHYDROGENASE E1 COMPONENT"/>
    <property type="match status" value="1"/>
</dbReference>
<gene>
    <name evidence="7" type="ORF">LSH36_793g01252</name>
</gene>
<evidence type="ECO:0000313" key="7">
    <source>
        <dbReference type="EMBL" id="KAK2144019.1"/>
    </source>
</evidence>
<comment type="cofactor">
    <cofactor evidence="1">
        <name>Mn(2+)</name>
        <dbReference type="ChEBI" id="CHEBI:29035"/>
    </cofactor>
</comment>
<comment type="caution">
    <text evidence="7">The sequence shown here is derived from an EMBL/GenBank/DDBJ whole genome shotgun (WGS) entry which is preliminary data.</text>
</comment>
<dbReference type="Gene3D" id="3.40.50.970">
    <property type="match status" value="1"/>
</dbReference>